<reference evidence="4" key="1">
    <citation type="submission" date="2016-10" db="EMBL/GenBank/DDBJ databases">
        <authorList>
            <person name="Varghese N."/>
            <person name="Submissions S."/>
        </authorList>
    </citation>
    <scope>NUCLEOTIDE SEQUENCE [LARGE SCALE GENOMIC DNA]</scope>
    <source>
        <strain evidence="4">CGMCC 1.6474</strain>
    </source>
</reference>
<proteinExistence type="inferred from homology"/>
<name>A0A1I4D5M1_9HYPH</name>
<dbReference type="InterPro" id="IPR008807">
    <property type="entry name" value="ROS_MUCR"/>
</dbReference>
<dbReference type="RefSeq" id="WP_091944349.1">
    <property type="nucleotide sequence ID" value="NZ_FOSV01000005.1"/>
</dbReference>
<dbReference type="GO" id="GO:0006355">
    <property type="term" value="P:regulation of DNA-templated transcription"/>
    <property type="evidence" value="ECO:0007669"/>
    <property type="project" value="InterPro"/>
</dbReference>
<gene>
    <name evidence="3" type="ORF">SAMN04488125_105196</name>
</gene>
<dbReference type="EMBL" id="FOSV01000005">
    <property type="protein sequence ID" value="SFK88812.1"/>
    <property type="molecule type" value="Genomic_DNA"/>
</dbReference>
<organism evidence="3 4">
    <name type="scientific">Methylorubrum salsuginis</name>
    <dbReference type="NCBI Taxonomy" id="414703"/>
    <lineage>
        <taxon>Bacteria</taxon>
        <taxon>Pseudomonadati</taxon>
        <taxon>Pseudomonadota</taxon>
        <taxon>Alphaproteobacteria</taxon>
        <taxon>Hyphomicrobiales</taxon>
        <taxon>Methylobacteriaceae</taxon>
        <taxon>Methylorubrum</taxon>
    </lineage>
</organism>
<comment type="similarity">
    <text evidence="1">Belongs to the ros/MucR family.</text>
</comment>
<dbReference type="AlphaFoldDB" id="A0A1I4D5M1"/>
<dbReference type="GO" id="GO:0003677">
    <property type="term" value="F:DNA binding"/>
    <property type="evidence" value="ECO:0007669"/>
    <property type="project" value="InterPro"/>
</dbReference>
<dbReference type="STRING" id="414703.SAMN04488125_105196"/>
<feature type="region of interest" description="Disordered" evidence="2">
    <location>
        <begin position="133"/>
        <end position="162"/>
    </location>
</feature>
<dbReference type="OrthoDB" id="9809693at2"/>
<protein>
    <submittedName>
        <fullName evidence="3">Transcriptional regulator, MucR family</fullName>
    </submittedName>
</protein>
<dbReference type="Pfam" id="PF05443">
    <property type="entry name" value="ROS_MUCR"/>
    <property type="match status" value="1"/>
</dbReference>
<dbReference type="Gene3D" id="1.10.10.1550">
    <property type="entry name" value="ROS/MUCR transcriptional regulator protein"/>
    <property type="match status" value="1"/>
</dbReference>
<accession>A0A1I4D5M1</accession>
<evidence type="ECO:0000256" key="1">
    <source>
        <dbReference type="ARBA" id="ARBA00007031"/>
    </source>
</evidence>
<evidence type="ECO:0000313" key="3">
    <source>
        <dbReference type="EMBL" id="SFK88812.1"/>
    </source>
</evidence>
<dbReference type="Proteomes" id="UP000198804">
    <property type="component" value="Unassembled WGS sequence"/>
</dbReference>
<evidence type="ECO:0000313" key="4">
    <source>
        <dbReference type="Proteomes" id="UP000198804"/>
    </source>
</evidence>
<dbReference type="GO" id="GO:0008270">
    <property type="term" value="F:zinc ion binding"/>
    <property type="evidence" value="ECO:0007669"/>
    <property type="project" value="InterPro"/>
</dbReference>
<evidence type="ECO:0000256" key="2">
    <source>
        <dbReference type="SAM" id="MobiDB-lite"/>
    </source>
</evidence>
<sequence>MTEESQKSFNDFVELASDIVSSYVSNNSVPASELPGLIINVHAALTGLGGATAAAAPAEEAIEKPTPAQVRKSVTPDAIISFIDGKPYKTLKRHLGTHGLDPYSYRQRYNLPNDYPMVAPNYAAQRSALAKSIGLGRPGGRIEEPEPEPETTKPSRSRQKVA</sequence>
<dbReference type="InterPro" id="IPR041920">
    <property type="entry name" value="ROS/MUCR_sf"/>
</dbReference>
<keyword evidence="4" id="KW-1185">Reference proteome</keyword>